<feature type="non-terminal residue" evidence="7">
    <location>
        <position position="1"/>
    </location>
</feature>
<name>A0ABD3WKL2_SINWO</name>
<evidence type="ECO:0000256" key="2">
    <source>
        <dbReference type="ARBA" id="ARBA00023004"/>
    </source>
</evidence>
<feature type="region of interest" description="Disordered" evidence="4">
    <location>
        <begin position="3046"/>
        <end position="3086"/>
    </location>
</feature>
<comment type="caution">
    <text evidence="7">The sequence shown here is derived from an EMBL/GenBank/DDBJ whole genome shotgun (WGS) entry which is preliminary data.</text>
</comment>
<evidence type="ECO:0000256" key="4">
    <source>
        <dbReference type="SAM" id="MobiDB-lite"/>
    </source>
</evidence>
<feature type="domain" description="Cytochrome c" evidence="6">
    <location>
        <begin position="6102"/>
        <end position="6209"/>
    </location>
</feature>
<keyword evidence="1 3" id="KW-0479">Metal-binding</keyword>
<dbReference type="EMBL" id="JBJQND010000006">
    <property type="protein sequence ID" value="KAL3873866.1"/>
    <property type="molecule type" value="Genomic_DNA"/>
</dbReference>
<keyword evidence="2 3" id="KW-0408">Iron</keyword>
<dbReference type="PROSITE" id="PS51007">
    <property type="entry name" value="CYTC"/>
    <property type="match status" value="1"/>
</dbReference>
<dbReference type="InterPro" id="IPR036116">
    <property type="entry name" value="FN3_sf"/>
</dbReference>
<reference evidence="7 8" key="1">
    <citation type="submission" date="2024-11" db="EMBL/GenBank/DDBJ databases">
        <title>Chromosome-level genome assembly of the freshwater bivalve Anodonta woodiana.</title>
        <authorList>
            <person name="Chen X."/>
        </authorList>
    </citation>
    <scope>NUCLEOTIDE SEQUENCE [LARGE SCALE GENOMIC DNA]</scope>
    <source>
        <strain evidence="7">MN2024</strain>
        <tissue evidence="7">Gills</tissue>
    </source>
</reference>
<dbReference type="SUPFAM" id="SSF49265">
    <property type="entry name" value="Fibronectin type III"/>
    <property type="match status" value="2"/>
</dbReference>
<keyword evidence="5" id="KW-0472">Membrane</keyword>
<keyword evidence="3" id="KW-0349">Heme</keyword>
<sequence>FSMDDLAGEKVYLLNLNISVCLDGKAPCVINTQVFENTRLPKPICDWNSNFTIPGFSLIEWTVNNDYPLGQSLTSLAQEKLVEALGLAPYLLQKPCNYTVGPFSSAVDGWNKDCVIDQHPASLPEFMVCHIPRSCTGVECCTFVNTVGMTFRTFLHLDPCTYRLSIGIEELQFNISLLNYDWGKKKTFYLAGVVRMEFSIEDLSAERLYLVNMMLSVCFETRSSCMIKVPLLQNTLMPKALCSGKLDYYVSDFSLQAWLQENGLHVYQTLTFLDISKLLEKMGISYLLNDHKCDRQQVPFVPQSDGWNSSCPYDVKLPSLPSGVACHIPSLCTGVQCCVDVEFLNRSFNAFLLLDSCNYKLTVGIEKLNFTKHLFDYSWGKQDQFWLFGAVRLDYTIINIASEAKFLVNLTLSVCFEANDSCSKTIPIFRNALLPKVACDWSLDFINPEFSLKKWYQDLNVPTGNNLGGHMLMKLLNDLGLTPYLLDQQCDPYDNPYTPINVDGWNITCPSKVETLTLPDSVVCHIPAYCTGVQCCMNVELLQRHISTHLVLDSCNYQLTVSIEKLSFSIALFDFEYGKKTSVQLQGVFGVQFLLDNLQTQRIFILSLNLTVCFEAHDECAFQIPLFKNARLPKPVCEWTSGFVIPGFSLEAWLQERQLSADSLGTLAVSQLLSDMGIAPYLQEEQCKLSNQASKWDSDCPLNISLPALPDNLSCHITDKCTYFDCCAHMDFIDRSFRVFFYIDDCSQKLTFGVEKMKFSVSLFDFEWGTVKDFYLRGVIHVRYSVADLPVEMKYLVSLNISICFESSGNCVFNATVLDNSPFPKLPCDWNSTFINPDFSLSSWFAEKGYQRDTILSENQLSELIERLGVTEYLLQDSCVRTAAPYIPSVAGWSKACPLGISLPNLLGPVSCHVTSHCTRLECCLGVDVLQRAVKIFMFLDPCAYQMTIGIEKLTYLVDLMDFEWDFSLSSWLDKKGLLHVQSLPKYILYQLTEDMGVGSYLNDKSCDRSVAPYAPHSGGFSTVSDCPLDVQLLSLPGSVTCYMSNFCTGVHCCVDVPILQRSVHAFLEINACQYKLRAGIEKLTFEKTLFDYKWGTEDFAWLMGIFRINFTIFDLPHVRSYLVNMDIGVCFEARGQCDIITTIFKNTQLAKLPCTFDSGFFQNNFSLSDWQSSMGVPPNSQLSLILSYQLLEDLGIAAYMMDTNCQTNSLQYTPATYGWKNACPFMVDLPHLPDSLACNLPSYCTGVDCCVEVDLIASSFNVYLVLDPCSYTLMVGIERLKTNISLINYVFGTWSNFYLDGVVRLSYKILDFQGGRKFFVSLNISICLENFGSCLLSVPVLTDTILPKTNCDWANGFSIEGFSLANWLYEKGLQFNSTLNTTLPSIISSLLLENLGVAKYLNNIQCNSSAHPYIKGQSQWNNECPMLPGSSLHSQPATVACHVPPQCTGVECCVFVPLISRSIHVFVDIDDCNYQMTVGIEKLVFNVTLFNYDFGKKEYMDLDGMVQLNFSIVDLKAKRKYLINMEVGVCFESEGPCLIRSTIFKDVTVPKKPCLFNASFLNQDFSLSDWTINKSLDLHDVLSEKYTMQLFEELGIAEYLLADMCNPNSQPYNQTATSWSSACSLISEGSPLPDLMVCHIHSLCTGVACCSKLAFVDRPFYTSLLLDPCSKIMTVTIENMQFNVSLIDYSWEKQEQFFLFGVVQLRFNIKELQYGQKYLMNLDLSICLDPKGDCHLHVKILEDALLLKLPCQLESDFVPAGFSFSNWLINEEINMSFPLSNLDQSQLFEFLGITSYLLDDQCNRTNYPYYSSYGWTNDCMVNTTLPDLPQEASCYIPVQCTAVQCCIDSRRINRAVSTRLKINPCDFILTIGIEKLQFNISLLDFKWGTIQKFYMNGIFRMDFKVDDLYSQGGYLVSLNISVCLEASYPCVLVVQVFKNTFLTKTPCAWDAGFLKPGFSLTKWLQDRNATLGSMSEKVQISFLYEELGIAPFLKDEMCNVNASKAWQSDCANELTLPILPNNIHCSISETCTSVQCCVPVDTLTRNINTSLSIDTCGHWLTIQIEKMTVHQSLYEYQLGTTKRLSLYGVFNVDFRIQSLQYENAYVVNMNLSACLEPAGNCVISVPVLKNTKLPKPNCGLTQSYSVKDFSLRYWLEVMGQNSSQHIKSYIVSLLLDDLEMARYLKNSACDISVPPFQGAVAGWRNECKSDLQLQNMTDNLTVCHVSSKCNIVECCIHVNTFNRFIQTSMEIDPCNLVIKVQIERMQHQISFADYTWGTVLSVDLRGVFRMRFQMKRDDTSGKYTVDLSFSICFEANDACETVIPIFQNTILPIQKCNFSATFFNPRFSLSSWLAAEGVNNSLALSDVQFDKLIQDLGLLTLLQTDQCNISSDPFQPNILGWKNECSEIGNLSMLPSEAVCQVSSDCMRLSCCVVSYALRRTLNMTLEIDTCSYQLKLNLEKLSLQESLLNYEWGKREIVTLYGVFQLGYTLNNIVSTQKIKADVSLKVCFESSGQCVLDLLLFQGVDLPYSACDRTRADNPFPGVSFDLWQLNPCDRKNFVQTSCKANLTETGGICAMQPGCKEATCCIPNNFIHGDRNVSLRFRIDNCSKEIIYSLERKEWNKTMAGFSFDVEQTEKIGDIFEVNFTVKETATSYILNLTVEICGLKSGINGCDTLPLFQNLELDQSSCSGRRRKRFVNGLDSFKSRLQQLVNEGAKNEDIQEFLKSYNLDEITKKAKNLINIPIDPSDTGTGYHSILKSLGSHNPTTLPFTQGLSLNQGSSQGADLIKTMLGSVADLAGRTGQKFVIGKGLSNAGIQLLGEQLATMTIGDLEAMLSSNKIDPLQVFKLTQDLIDLMRALISELISKVISRQFGNAFSSFDLVLKGDFGFPKVSTSLFHVSHQIPIAGIIMVTFEFGAGCYYGMDITLALKLLSMKAQAVLTPYGGAMVYGEVGVGFILYAKLQLVGYIMDLRFPNTAEIGFSKFPLDVGLKMDLVLVPLRLELNALVTLEVKLLFVRVKKVLFRGQIWTYTTPEIRKNIINNIKEEQDSSPPEMTSAVKSDGRGKRSSPGRPQCDVQQLPNKDYTNPTFQISVAAADDKSSVKLFLDVGTVPGGHDSLHDFELGGQSTVLEMMLKPTGVPLYFTVYAENSQGVRSSVSCSVSTYDVTLPDGRFTAEFTTTSNPSTLKSSVVVYEDSPLDYIHVGVGYGKNIFGTQLKEWTKVDLNKRISNINTGDDPLNLRTLEHFTGIKKGKLVGPIYNTLMKIPTSADCARKCLDLSELLCLSFNFDYGTTGQCELMQAIEGHDHKLAEYGLFYHFERLGIGHAVEFRYELNLEHNTLYFFNLDMRNTLGYRHIISTEGILVDLTPPEPGKGLIANSAEDRLETIPCLDGIPNDRRDWEIRCVGVHSSVLNHRIVIDGPGSRTVFNGDVMLTDLRYTRSNNFISANWDGIHDKETGLLGYSWAVGTRFCEELIHYHHDPHRHLLSQSQWTNMGLIYPIPAPYTVLPDGKYYVTLRALNNVQYGGPLSLTVCHTTPYVVDTSPPLFHEIFNMKYNEDTFEIFAQYNVSDPHSNVSEIDLCMGITTRDCALMNWFRYPYGQNISHIYQIPDGVPAWIRLRAINNVELRTIGHANQAIIVDRTPPIPGVVFDGPIFRTDLMFTMNIKSVCVSWFNFYDPESGIGKYEAGVGTEPGLTNIVTLTAFDSHVHESCLKLEDGRQLEHNKTYYTVIWASNQGIQQRNTSAVSDGVTVDLTPPVEGQVVDGNISNFQDLEFSASRSTVKLQWRNYYDPESDIKHYEVQVLRSSNDSGQFEVIKDFTTFSNDTSSASWQNFHLFHRDRVKLQLRAVNRALNTKDTETNSFIVDLTPPVLVNLGDGTIAMEDKEFQSDSNQLSSNFEFYDAESGIDHFRIQVYQYSDGSKSQIYPGTDGDWYNINTTTLNQYTQTGLTLHTGAKYSMRVAAVNRAGIVAAYDTNGVIIDTTAPEFKWLYIGVMSGQKEEKLHGYAWQSDHSGIKCTFLAVDPESGITGLLVAVGTKENSTDIQDWRDIQADARDVYIDNLVLQNTIFENNNFDNNPISNVYYVTIRARNGADLLSDPVVSTPIVVIPEDVAGIAIDGLGNTMEQDIDYQWDISSVTMRFSGFTSHLHGVASFQWAVGTTPYGEDVLPFIQADLSHEEEANVPGNGIASHGYTHTNLPLDHGVTYYTSVRAITNEGNVLEAVTDGFKVDVTPPNIYLDRLSEQQMAGKSFGTIYQQSTDTLTAAWHFNDTEILDPKVLDNIEATWYEVGTYPLGEDIWNMTESPLSPLYEASLPLGQVVPHLGGKPNIVSLLARNKAGLTSHVISPSVVVDQTPPLVGIVTCPTYVQDHTAMECEWSGFFDEESPIVKFRISLETYIGESVVLHYTELPGTTWSYTVKEVDSAVLHGETYHIKVVAVNQLNLSSLAYSGSITVDKTPPSGGIVVELLRDYRVNVTSDVDTVQKNLLACQTEEECKRIDSVCQESFTSISAAWQPFRDEESRISKYQLGVGTTPGGTQLKSFFDVPAESNNYVIKGLDLYGLRQVFVTVKGINGASLMTVSTSDGVYLSYLSQGQEPLSHVGIWDHHPDAFHDIDYQTDVTTLYAKWDISGDPCPAIQSEWAVERLDGLIIQDYLNTYGRTNGYNDQLQLEEGQRYYSLLRVRNAIGFEYTLRSNGVTIHHDPLIAGQVYDGDVAGYDLPILSSQYKAMANWEGFGMPREAIRKIDILTGNAGVQISNEEDIPGYQKVSYYEVALGTDRRFSKTQNNIVPFTNVGRNTSVTFLDLDLIPGSAVYYFTVKAYSESYSTAIVTSNGFYVGFEGGVTAATIDMPRYVNVETYLDMQWNDFYSKVDILMYYVGVSDQTEALKTSCKRYIDGGRNTPEENSRLFNIYAVTNVGRNTFARLQNLKLIQGKTYYAWAMGMDKAGECNMSMHEFTIDVTPPIRGQLRAGPYFGMAVSYTPKSDSITAYWEGYMDAESGIKHYTLTLLKRDSCQSTNNDSMTTLVSNIILDPNTTNFTIRDLSLLSSTPYYIKLVVENEANLNITEISSPILFDDSLPTSGHVTEGTEFKDDMVWWGSTTNVSGVILHSQSPNGPACPSKSVSLTDSSAWKSINKTGFHDPSGKAWRLHHREANVFKDYVHNEVTIKLARDSKDDSMYSSIYYRSAEMAIGGTYEISVKAADGDGKAVTGITFWDGPEGQLAPFDYTAPEATDSVCDCCFDDDSAVNCSCDCNIYNITTKPATTVTTVTAASLTNISTSWVVVQDQEEYEKIEKVETIQYTPQRSCGLQIYSGSESFIIAWCRSFNDSSQLMHSSAVLPFNASKDFHRYTLKFSVTKDDLQPTWCLIVYADDEELTMLCGIPILSNKTQLVLHVWNRNDYLPEIHDIFDLWSTRATFRDLNFPPLSLCRYGAPFRGATNAIVKYEAGIGNSKGDTNILPFTEVHSPCIPCIDSCSKYNCDRSCRNEVVRIPFSLSGLNLQPLMEKQTDNGTEKILATYYITVKAVLGSGLYDTSSSNGFYVDVTPPTFDPDIMLYIDVAQGEFTPVEFQKSPDTIKSVWLCEDKESEIQNYEWAIGTSEGGQEIQPFISTGTTSLGINSNLEGILQHNTTYYVSVKCHNQAGLTTLIRFSKGVTVLLLAPDANLVSAEVLGAENFSEPIDPPTAKKSEDPTSIGGSWTVSPDPSVKRYDYCVGSSKDVLDDIFPCTWVGYNTSGEVKIKDGYLLIDNVKVRRISELRPLAIEPNDTRFQGDKYNVYNMEPGRTQFVSIRLCNEATLCTVKAVSSVVVTSPGSKMVVSHKGETVETEITGGSVGRRKRDLTAMKIRTPAGLEEGQSLLVNALTAEDLSKQYRSDASMNFVPYITNPNETMDLTERLLNRRVKRVVNSFTVTSVGQLSMTGPLDFTYHQDSSLQNTRLMLIHWNPGTQKWHVSQRTCLDNETHEFNNSVDGTVTEKVCNTRVTEQEITKFLSELELNNSQVDAGTNRSKRSVENVNNQTLSMGTNQTVDNQTTYFTMDTQFALAEVNLQMVNDLPYLTSDTTVIMEEDSGTLIYQMEAEDAESDPIEYFLETSPALCQISFTSQGRLLFTPCVDCHGNMTIGIRMQDVPGVKEITPAVSVINISVEILPVNDPPRVFLFDDSWNSLIYEDPTEPVMIYKDQGSNVKFHAVIGGYDVDDGDTLIYSVNTSSNGKMAIETTDNIVLNHFSTCKGVKCPVVRSSVNLRDMAWLVAEVDYEQNMSNFTGLETVKFVVQDSNAKFSDVITIAIAVLEFPCQNGGTCQSKNGTAYSCYDTRRIKDFDINYYCGCIKGWSGNYCQHCYNDECQDDEPFPVWAIVLIVLLSAVLAAALIVFILHRTGKLKLGKSLASLRDSFADIKSSLMQQTSQVSPLDTELIELESNTELIQPESHSLSSPEAENSTFQTNVDETPQPLQDIITPAPNGDDKNDMATGGDQLFLWEEVPLQFQPGRLAPPHRVVTVTHHK</sequence>
<evidence type="ECO:0000259" key="6">
    <source>
        <dbReference type="PROSITE" id="PS51007"/>
    </source>
</evidence>
<organism evidence="7 8">
    <name type="scientific">Sinanodonta woodiana</name>
    <name type="common">Chinese pond mussel</name>
    <name type="synonym">Anodonta woodiana</name>
    <dbReference type="NCBI Taxonomy" id="1069815"/>
    <lineage>
        <taxon>Eukaryota</taxon>
        <taxon>Metazoa</taxon>
        <taxon>Spiralia</taxon>
        <taxon>Lophotrochozoa</taxon>
        <taxon>Mollusca</taxon>
        <taxon>Bivalvia</taxon>
        <taxon>Autobranchia</taxon>
        <taxon>Heteroconchia</taxon>
        <taxon>Palaeoheterodonta</taxon>
        <taxon>Unionida</taxon>
        <taxon>Unionoidea</taxon>
        <taxon>Unionidae</taxon>
        <taxon>Unioninae</taxon>
        <taxon>Sinanodonta</taxon>
    </lineage>
</organism>
<dbReference type="InterPro" id="IPR009056">
    <property type="entry name" value="Cyt_c-like_dom"/>
</dbReference>
<evidence type="ECO:0000256" key="3">
    <source>
        <dbReference type="PROSITE-ProRule" id="PRU00433"/>
    </source>
</evidence>
<proteinExistence type="predicted"/>
<keyword evidence="8" id="KW-1185">Reference proteome</keyword>
<feature type="transmembrane region" description="Helical" evidence="5">
    <location>
        <begin position="6353"/>
        <end position="6377"/>
    </location>
</feature>
<feature type="region of interest" description="Disordered" evidence="4">
    <location>
        <begin position="5681"/>
        <end position="5702"/>
    </location>
</feature>
<evidence type="ECO:0000256" key="5">
    <source>
        <dbReference type="SAM" id="Phobius"/>
    </source>
</evidence>
<dbReference type="Proteomes" id="UP001634394">
    <property type="component" value="Unassembled WGS sequence"/>
</dbReference>
<protein>
    <recommendedName>
        <fullName evidence="6">Cytochrome c domain-containing protein</fullName>
    </recommendedName>
</protein>
<accession>A0ABD3WKL2</accession>
<dbReference type="GO" id="GO:0046872">
    <property type="term" value="F:metal ion binding"/>
    <property type="evidence" value="ECO:0007669"/>
    <property type="project" value="UniProtKB-KW"/>
</dbReference>
<keyword evidence="5" id="KW-1133">Transmembrane helix</keyword>
<evidence type="ECO:0000313" key="8">
    <source>
        <dbReference type="Proteomes" id="UP001634394"/>
    </source>
</evidence>
<evidence type="ECO:0000313" key="7">
    <source>
        <dbReference type="EMBL" id="KAL3873866.1"/>
    </source>
</evidence>
<dbReference type="PANTHER" id="PTHR16897:SF2">
    <property type="entry name" value="OS03G0226600 PROTEIN"/>
    <property type="match status" value="1"/>
</dbReference>
<keyword evidence="5" id="KW-0812">Transmembrane</keyword>
<gene>
    <name evidence="7" type="ORF">ACJMK2_036950</name>
</gene>
<dbReference type="PANTHER" id="PTHR16897">
    <property type="entry name" value="OS10G0105400 PROTEIN"/>
    <property type="match status" value="1"/>
</dbReference>
<evidence type="ECO:0000256" key="1">
    <source>
        <dbReference type="ARBA" id="ARBA00022723"/>
    </source>
</evidence>